<evidence type="ECO:0000313" key="8">
    <source>
        <dbReference type="Proteomes" id="UP000675664"/>
    </source>
</evidence>
<reference evidence="7" key="2">
    <citation type="submission" date="2021-04" db="EMBL/GenBank/DDBJ databases">
        <authorList>
            <person name="Liu J."/>
        </authorList>
    </citation>
    <scope>NUCLEOTIDE SEQUENCE</scope>
    <source>
        <strain evidence="7">BAD-6</strain>
    </source>
</reference>
<keyword evidence="3 6" id="KW-0812">Transmembrane</keyword>
<evidence type="ECO:0000256" key="3">
    <source>
        <dbReference type="ARBA" id="ARBA00022692"/>
    </source>
</evidence>
<evidence type="ECO:0000256" key="4">
    <source>
        <dbReference type="ARBA" id="ARBA00022989"/>
    </source>
</evidence>
<dbReference type="NCBIfam" id="TIGR00765">
    <property type="entry name" value="yihY_not_rbn"/>
    <property type="match status" value="1"/>
</dbReference>
<protein>
    <submittedName>
        <fullName evidence="7">YihY/virulence factor BrkB family protein</fullName>
    </submittedName>
</protein>
<keyword evidence="4 6" id="KW-1133">Transmembrane helix</keyword>
<evidence type="ECO:0000256" key="1">
    <source>
        <dbReference type="ARBA" id="ARBA00004651"/>
    </source>
</evidence>
<keyword evidence="5 6" id="KW-0472">Membrane</keyword>
<dbReference type="PANTHER" id="PTHR30213:SF0">
    <property type="entry name" value="UPF0761 MEMBRANE PROTEIN YIHY"/>
    <property type="match status" value="1"/>
</dbReference>
<keyword evidence="8" id="KW-1185">Reference proteome</keyword>
<feature type="transmembrane region" description="Helical" evidence="6">
    <location>
        <begin position="238"/>
        <end position="264"/>
    </location>
</feature>
<feature type="transmembrane region" description="Helical" evidence="6">
    <location>
        <begin position="133"/>
        <end position="154"/>
    </location>
</feature>
<dbReference type="AlphaFoldDB" id="A0A8J7VYI7"/>
<evidence type="ECO:0000256" key="5">
    <source>
        <dbReference type="ARBA" id="ARBA00023136"/>
    </source>
</evidence>
<reference evidence="7" key="1">
    <citation type="submission" date="2021-04" db="EMBL/GenBank/DDBJ databases">
        <title>Sinoanaerobacter chloroacetimidivorans sp. nov., an obligate anaerobic bacterium isolated from anaerobic sludge.</title>
        <authorList>
            <person name="Bao Y."/>
        </authorList>
    </citation>
    <scope>NUCLEOTIDE SEQUENCE</scope>
    <source>
        <strain evidence="7">BAD-6</strain>
    </source>
</reference>
<dbReference type="EMBL" id="JAGSND010000003">
    <property type="protein sequence ID" value="MBR0597432.1"/>
    <property type="molecule type" value="Genomic_DNA"/>
</dbReference>
<evidence type="ECO:0000256" key="2">
    <source>
        <dbReference type="ARBA" id="ARBA00022475"/>
    </source>
</evidence>
<feature type="transmembrane region" description="Helical" evidence="6">
    <location>
        <begin position="21"/>
        <end position="45"/>
    </location>
</feature>
<dbReference type="GO" id="GO:0005886">
    <property type="term" value="C:plasma membrane"/>
    <property type="evidence" value="ECO:0007669"/>
    <property type="project" value="UniProtKB-SubCell"/>
</dbReference>
<dbReference type="PANTHER" id="PTHR30213">
    <property type="entry name" value="INNER MEMBRANE PROTEIN YHJD"/>
    <property type="match status" value="1"/>
</dbReference>
<feature type="transmembrane region" description="Helical" evidence="6">
    <location>
        <begin position="208"/>
        <end position="226"/>
    </location>
</feature>
<evidence type="ECO:0000313" key="7">
    <source>
        <dbReference type="EMBL" id="MBR0597432.1"/>
    </source>
</evidence>
<gene>
    <name evidence="7" type="ORF">KCX82_06085</name>
</gene>
<keyword evidence="2" id="KW-1003">Cell membrane</keyword>
<sequence length="274" mass="31526">MSRKRFRRMIFMIIKRMSEPYYQGVAAELAFFFLMSLVPIAIILGELLGVFSISMSVIHELLSEYVSPEIAKSLSTYLSYTPSGTISVLFILFSLWAASKAQFSMMRISNYSFTGHPSGRGYFRERFRAIKTIVFTLFTLVFSLLILVYGELIIKVFSAYVTDFLGLTFSFDEAWYLLRWPFAMALYFFMVSYNYYVLPTERIPFKKILPGSILASGGMLLATWIYSYYASVFANYDLLYGSLAAIVALLFWFYILGYILVIGIQVNVVWDQAK</sequence>
<dbReference type="InterPro" id="IPR017039">
    <property type="entry name" value="Virul_fac_BrkB"/>
</dbReference>
<name>A0A8J7VYI7_9FIRM</name>
<dbReference type="Proteomes" id="UP000675664">
    <property type="component" value="Unassembled WGS sequence"/>
</dbReference>
<organism evidence="7 8">
    <name type="scientific">Sinanaerobacter chloroacetimidivorans</name>
    <dbReference type="NCBI Taxonomy" id="2818044"/>
    <lineage>
        <taxon>Bacteria</taxon>
        <taxon>Bacillati</taxon>
        <taxon>Bacillota</taxon>
        <taxon>Clostridia</taxon>
        <taxon>Peptostreptococcales</taxon>
        <taxon>Anaerovoracaceae</taxon>
        <taxon>Sinanaerobacter</taxon>
    </lineage>
</organism>
<comment type="subcellular location">
    <subcellularLocation>
        <location evidence="1">Cell membrane</location>
        <topology evidence="1">Multi-pass membrane protein</topology>
    </subcellularLocation>
</comment>
<accession>A0A8J7VYI7</accession>
<feature type="transmembrane region" description="Helical" evidence="6">
    <location>
        <begin position="77"/>
        <end position="98"/>
    </location>
</feature>
<proteinExistence type="predicted"/>
<comment type="caution">
    <text evidence="7">The sequence shown here is derived from an EMBL/GenBank/DDBJ whole genome shotgun (WGS) entry which is preliminary data.</text>
</comment>
<feature type="transmembrane region" description="Helical" evidence="6">
    <location>
        <begin position="174"/>
        <end position="196"/>
    </location>
</feature>
<dbReference type="Pfam" id="PF03631">
    <property type="entry name" value="Virul_fac_BrkB"/>
    <property type="match status" value="1"/>
</dbReference>
<dbReference type="PIRSF" id="PIRSF035875">
    <property type="entry name" value="RNase_BN"/>
    <property type="match status" value="1"/>
</dbReference>
<evidence type="ECO:0000256" key="6">
    <source>
        <dbReference type="SAM" id="Phobius"/>
    </source>
</evidence>